<evidence type="ECO:0000256" key="5">
    <source>
        <dbReference type="PIRSR" id="PIRSR001365-2"/>
    </source>
</evidence>
<organism evidence="6 7">
    <name type="scientific">Ktedonospora formicarum</name>
    <dbReference type="NCBI Taxonomy" id="2778364"/>
    <lineage>
        <taxon>Bacteria</taxon>
        <taxon>Bacillati</taxon>
        <taxon>Chloroflexota</taxon>
        <taxon>Ktedonobacteria</taxon>
        <taxon>Ktedonobacterales</taxon>
        <taxon>Ktedonobacteraceae</taxon>
        <taxon>Ktedonospora</taxon>
    </lineage>
</organism>
<dbReference type="SUPFAM" id="SSF51569">
    <property type="entry name" value="Aldolase"/>
    <property type="match status" value="1"/>
</dbReference>
<dbReference type="PANTHER" id="PTHR12128:SF66">
    <property type="entry name" value="4-HYDROXY-2-OXOGLUTARATE ALDOLASE, MITOCHONDRIAL"/>
    <property type="match status" value="1"/>
</dbReference>
<dbReference type="CDD" id="cd00408">
    <property type="entry name" value="DHDPS-like"/>
    <property type="match status" value="1"/>
</dbReference>
<dbReference type="PRINTS" id="PR00146">
    <property type="entry name" value="DHPICSNTHASE"/>
</dbReference>
<dbReference type="AlphaFoldDB" id="A0A8J3I2S1"/>
<evidence type="ECO:0000256" key="2">
    <source>
        <dbReference type="ARBA" id="ARBA00023239"/>
    </source>
</evidence>
<comment type="similarity">
    <text evidence="1 3">Belongs to the DapA family.</text>
</comment>
<evidence type="ECO:0000256" key="3">
    <source>
        <dbReference type="PIRNR" id="PIRNR001365"/>
    </source>
</evidence>
<dbReference type="Proteomes" id="UP000612362">
    <property type="component" value="Unassembled WGS sequence"/>
</dbReference>
<keyword evidence="2 3" id="KW-0456">Lyase</keyword>
<dbReference type="InterPro" id="IPR013785">
    <property type="entry name" value="Aldolase_TIM"/>
</dbReference>
<reference evidence="6" key="1">
    <citation type="submission" date="2020-10" db="EMBL/GenBank/DDBJ databases">
        <title>Taxonomic study of unclassified bacteria belonging to the class Ktedonobacteria.</title>
        <authorList>
            <person name="Yabe S."/>
            <person name="Wang C.M."/>
            <person name="Zheng Y."/>
            <person name="Sakai Y."/>
            <person name="Cavaletti L."/>
            <person name="Monciardini P."/>
            <person name="Donadio S."/>
        </authorList>
    </citation>
    <scope>NUCLEOTIDE SEQUENCE</scope>
    <source>
        <strain evidence="6">SOSP1-1</strain>
    </source>
</reference>
<dbReference type="SMART" id="SM01130">
    <property type="entry name" value="DHDPS"/>
    <property type="match status" value="1"/>
</dbReference>
<comment type="caution">
    <text evidence="6">The sequence shown here is derived from an EMBL/GenBank/DDBJ whole genome shotgun (WGS) entry which is preliminary data.</text>
</comment>
<dbReference type="Gene3D" id="3.20.20.70">
    <property type="entry name" value="Aldolase class I"/>
    <property type="match status" value="1"/>
</dbReference>
<evidence type="ECO:0000313" key="6">
    <source>
        <dbReference type="EMBL" id="GHO44973.1"/>
    </source>
</evidence>
<dbReference type="EMBL" id="BNJF01000001">
    <property type="protein sequence ID" value="GHO44973.1"/>
    <property type="molecule type" value="Genomic_DNA"/>
</dbReference>
<dbReference type="InterPro" id="IPR002220">
    <property type="entry name" value="DapA-like"/>
</dbReference>
<gene>
    <name evidence="6" type="ORF">KSX_31360</name>
</gene>
<feature type="binding site" evidence="5">
    <location>
        <position position="213"/>
    </location>
    <ligand>
        <name>pyruvate</name>
        <dbReference type="ChEBI" id="CHEBI:15361"/>
    </ligand>
</feature>
<feature type="active site" description="Proton donor/acceptor" evidence="4">
    <location>
        <position position="142"/>
    </location>
</feature>
<sequence>MQYILSGGVYPPLPTFFDEQENLDIATLQLHMQNLQESGIAGYVLLGSNGESVHVTPEERSHLVRAAKEVTGDSEDSMPLIVGCGDQGTRTTIAHCQAAASCGANIALILPPFYFRSQMDSQALLAHYRAIAESSPIPILLYNMPANAANLDLSAELICTLAEHPNVVGLKESSGNVAKIAYIVSKTAPNFRVFAGSASFLLPSLAIGAFGTVAALANLFPHEVCLVQALFEAGQIEEARTLQARLIPANTAITTTYGVPGLKVALELLNGYGGRPRMPLQPINEHERGTLERILNATRLDAETDTQHV</sequence>
<feature type="active site" description="Schiff-base intermediate with substrate" evidence="4">
    <location>
        <position position="171"/>
    </location>
</feature>
<dbReference type="GO" id="GO:0008840">
    <property type="term" value="F:4-hydroxy-tetrahydrodipicolinate synthase activity"/>
    <property type="evidence" value="ECO:0007669"/>
    <property type="project" value="TreeGrafter"/>
</dbReference>
<keyword evidence="7" id="KW-1185">Reference proteome</keyword>
<protein>
    <submittedName>
        <fullName evidence="6">Dihydrodipicolinate synthase family protein</fullName>
    </submittedName>
</protein>
<evidence type="ECO:0000256" key="4">
    <source>
        <dbReference type="PIRSR" id="PIRSR001365-1"/>
    </source>
</evidence>
<name>A0A8J3I2S1_9CHLR</name>
<dbReference type="PIRSF" id="PIRSF001365">
    <property type="entry name" value="DHDPS"/>
    <property type="match status" value="1"/>
</dbReference>
<dbReference type="PANTHER" id="PTHR12128">
    <property type="entry name" value="DIHYDRODIPICOLINATE SYNTHASE"/>
    <property type="match status" value="1"/>
</dbReference>
<accession>A0A8J3I2S1</accession>
<dbReference type="RefSeq" id="WP_220194334.1">
    <property type="nucleotide sequence ID" value="NZ_BNJF01000001.1"/>
</dbReference>
<dbReference type="Pfam" id="PF00701">
    <property type="entry name" value="DHDPS"/>
    <property type="match status" value="1"/>
</dbReference>
<proteinExistence type="inferred from homology"/>
<evidence type="ECO:0000313" key="7">
    <source>
        <dbReference type="Proteomes" id="UP000612362"/>
    </source>
</evidence>
<evidence type="ECO:0000256" key="1">
    <source>
        <dbReference type="ARBA" id="ARBA00007592"/>
    </source>
</evidence>